<reference evidence="2 3" key="1">
    <citation type="journal article" date="2020" name="Biotechnol. Biofuels">
        <title>New insights from the biogas microbiome by comprehensive genome-resolved metagenomics of nearly 1600 species originating from multiple anaerobic digesters.</title>
        <authorList>
            <person name="Campanaro S."/>
            <person name="Treu L."/>
            <person name="Rodriguez-R L.M."/>
            <person name="Kovalovszki A."/>
            <person name="Ziels R.M."/>
            <person name="Maus I."/>
            <person name="Zhu X."/>
            <person name="Kougias P.G."/>
            <person name="Basile A."/>
            <person name="Luo G."/>
            <person name="Schluter A."/>
            <person name="Konstantinidis K.T."/>
            <person name="Angelidaki I."/>
        </authorList>
    </citation>
    <scope>NUCLEOTIDE SEQUENCE [LARGE SCALE GENOMIC DNA]</scope>
    <source>
        <strain evidence="2">AS15tlH2ME_198</strain>
    </source>
</reference>
<dbReference type="InterPro" id="IPR025904">
    <property type="entry name" value="Tubulin-like"/>
</dbReference>
<sequence>MKKFLVVGCGGSGAKTQAYMMDQLKAMLRSVDPSITRLPKAWQFVTIDVAGQPEPGPSGLANVPENGGRYISIGSDQQYATFDAGVSASLGAKGALGEIATWAPRQPERITTPISDGAGQYRGLGRMLTINSLRKIRSGLNQALSELFDADTDSEINALSEKLTGRRQDLSASTPIILVLSSMAGGAGASMFVDVCRALSTLPNGDPKNTAVFMYTPEIFETLADSAVVGTWPNSLAMFGEALAAQTGAATASDQALFRAAGIESLGSHQTFARLFPLGARMGAQGTVFGDGTPDTIYRGVGRALAALMASEEASNSFASYLLANTGSPDADRSFLGWGDREKLPWDVMPWATWGYAQLSMGRDRYAEYSAQRLAKTAFERLLRGHLDPANPATGEEQLQARLAERFPRILTRLQLDPRFGQATPNSDNLRGWLAQVFEKYGNPATVSASALVHKSLPNHEGMKSQDFAQLIRARLADPRLNETVSAQLSDAAYAAVHEFADALTDALISMSEDELAAHGVPYLEAVLGHLRDLYTQRVIQPMQTLLNENRGRTALATPQGLDQYLSPLSGRGNVTQVGKLLDDIAALYRPQLFDYFLVSVAAKLEPVLEDFVRTVIGRLDKELRSAHTTLELADSSARARTNLADVATNEPVAWPNDNDERIADRFKGSQNEILITEVESFPRDYEAHLLQTIQVDDPGVFDYREATKVAARAVIVGKWNTQAAEKAPADTLAPRPVEGRTGGNRAGWISKHLLKSPTGGEIRESRPAQFRARIRPADLLERSRAWIARPNDHFSNFISADLRSYMTESTINDIEANNRMTRLRAAFNEALSQARPLAAVDANLVSTIHNRPDLSRFTFSEIPLKDTRAGDALKEILDAKTNLDDTTLGEFSKVLSLGEKVRHIDVFGSYPNYSPLVFSSLLAPISRAWASRKGQEGFWTLRRSRPLPAALPLSDDERRAMVAGWIIGVTTGQIHISNPNTPQAAAHIFDRDSQTWVDFPSPMLTPPSAMQAAIDWMPAVIESVLLAYANVALSDSQGRQGSSLRPYHLLRGIYDDNPSGPTTGGVVNHPVVSHLAEFLRTGERPSQQALGADIDERHGLLRDALLRSHSNAQTFVADNRSVLPGSQTEEKPWATVTSREYAKKMPLYRDLAPDVIAVTEDLLGRLEEARQQAEAPVGFDPFPGAVQPDPTRQASSGPQLPDFGGGLI</sequence>
<evidence type="ECO:0000313" key="2">
    <source>
        <dbReference type="EMBL" id="NLA54908.1"/>
    </source>
</evidence>
<proteinExistence type="predicted"/>
<dbReference type="EMBL" id="JAAZHI010000026">
    <property type="protein sequence ID" value="NLA54908.1"/>
    <property type="molecule type" value="Genomic_DNA"/>
</dbReference>
<evidence type="ECO:0000256" key="1">
    <source>
        <dbReference type="SAM" id="MobiDB-lite"/>
    </source>
</evidence>
<dbReference type="Proteomes" id="UP000557899">
    <property type="component" value="Unassembled WGS sequence"/>
</dbReference>
<name>A0A7X6PL05_9CORY</name>
<evidence type="ECO:0008006" key="4">
    <source>
        <dbReference type="Google" id="ProtNLM"/>
    </source>
</evidence>
<protein>
    <recommendedName>
        <fullName evidence="4">Tubulin like</fullName>
    </recommendedName>
</protein>
<dbReference type="Pfam" id="PF13809">
    <property type="entry name" value="Tubulin_2"/>
    <property type="match status" value="1"/>
</dbReference>
<organism evidence="2 3">
    <name type="scientific">Corynebacterium humireducens</name>
    <dbReference type="NCBI Taxonomy" id="1223514"/>
    <lineage>
        <taxon>Bacteria</taxon>
        <taxon>Bacillati</taxon>
        <taxon>Actinomycetota</taxon>
        <taxon>Actinomycetes</taxon>
        <taxon>Mycobacteriales</taxon>
        <taxon>Corynebacteriaceae</taxon>
        <taxon>Corynebacterium</taxon>
    </lineage>
</organism>
<feature type="region of interest" description="Disordered" evidence="1">
    <location>
        <begin position="1172"/>
        <end position="1209"/>
    </location>
</feature>
<accession>A0A7X6PL05</accession>
<gene>
    <name evidence="2" type="ORF">GX859_01205</name>
</gene>
<evidence type="ECO:0000313" key="3">
    <source>
        <dbReference type="Proteomes" id="UP000557899"/>
    </source>
</evidence>
<dbReference type="AlphaFoldDB" id="A0A7X6PL05"/>
<comment type="caution">
    <text evidence="2">The sequence shown here is derived from an EMBL/GenBank/DDBJ whole genome shotgun (WGS) entry which is preliminary data.</text>
</comment>